<dbReference type="Gene3D" id="1.20.1420.60">
    <property type="match status" value="1"/>
</dbReference>
<dbReference type="EMBL" id="SHMC01000008">
    <property type="protein sequence ID" value="TAA21623.1"/>
    <property type="molecule type" value="Genomic_DNA"/>
</dbReference>
<dbReference type="AlphaFoldDB" id="A0A4Q8L5C8"/>
<accession>A0A4Q8L5C8</accession>
<dbReference type="RefSeq" id="WP_130552626.1">
    <property type="nucleotide sequence ID" value="NZ_SHMC01000008.1"/>
</dbReference>
<dbReference type="Pfam" id="PF14300">
    <property type="entry name" value="DMP19"/>
    <property type="match status" value="1"/>
</dbReference>
<dbReference type="OrthoDB" id="2216871at2"/>
<reference evidence="2 3" key="1">
    <citation type="submission" date="2019-02" db="EMBL/GenBank/DDBJ databases">
        <title>WGS of Pseudoxanthomonas species novum from clinical isolates.</title>
        <authorList>
            <person name="Bernier A.-M."/>
            <person name="Bernard K."/>
            <person name="Vachon A."/>
        </authorList>
    </citation>
    <scope>NUCLEOTIDE SEQUENCE [LARGE SCALE GENOMIC DNA]</scope>
    <source>
        <strain evidence="2 3">NML171200</strain>
    </source>
</reference>
<evidence type="ECO:0000313" key="3">
    <source>
        <dbReference type="Proteomes" id="UP000292627"/>
    </source>
</evidence>
<comment type="caution">
    <text evidence="2">The sequence shown here is derived from an EMBL/GenBank/DDBJ whole genome shotgun (WGS) entry which is preliminary data.</text>
</comment>
<dbReference type="InterPro" id="IPR025402">
    <property type="entry name" value="DMP19_C"/>
</dbReference>
<sequence length="195" mass="21484">MKVPCKACGAPILETTAARNGGVCMPCKSGRRASIEASKASHQQARELDAADPSRIYWRSLVARSHSDNGGIERLSDVEKQYWAVGCLAEEVHNGGFDQFFFNSSGESYEWAVTGLDSMGAAHSLELLKKAKQILFGFGRVPVDTGIRRQRAVQVSPDDRRLNALDERFCADPDRLSDRRQAFALHHGLFQSEGS</sequence>
<protein>
    <submittedName>
        <fullName evidence="2">DUF4375 domain-containing protein</fullName>
    </submittedName>
</protein>
<dbReference type="Proteomes" id="UP000292627">
    <property type="component" value="Unassembled WGS sequence"/>
</dbReference>
<proteinExistence type="predicted"/>
<feature type="domain" description="DNA mimic protein DMP19 C-terminal" evidence="1">
    <location>
        <begin position="73"/>
        <end position="184"/>
    </location>
</feature>
<gene>
    <name evidence="2" type="ORF">EA660_16845</name>
</gene>
<evidence type="ECO:0000259" key="1">
    <source>
        <dbReference type="Pfam" id="PF14300"/>
    </source>
</evidence>
<name>A0A4Q8L5C8_9GAMM</name>
<organism evidence="2 3">
    <name type="scientific">Pseudoxanthomonas winnipegensis</name>
    <dbReference type="NCBI Taxonomy" id="2480810"/>
    <lineage>
        <taxon>Bacteria</taxon>
        <taxon>Pseudomonadati</taxon>
        <taxon>Pseudomonadota</taxon>
        <taxon>Gammaproteobacteria</taxon>
        <taxon>Lysobacterales</taxon>
        <taxon>Lysobacteraceae</taxon>
        <taxon>Pseudoxanthomonas</taxon>
    </lineage>
</organism>
<evidence type="ECO:0000313" key="2">
    <source>
        <dbReference type="EMBL" id="TAA21623.1"/>
    </source>
</evidence>